<name>A0A4Q9QVS2_9GAMM</name>
<dbReference type="GO" id="GO:0008168">
    <property type="term" value="F:methyltransferase activity"/>
    <property type="evidence" value="ECO:0007669"/>
    <property type="project" value="UniProtKB-KW"/>
</dbReference>
<dbReference type="InterPro" id="IPR041698">
    <property type="entry name" value="Methyltransf_25"/>
</dbReference>
<dbReference type="PANTHER" id="PTHR43464">
    <property type="entry name" value="METHYLTRANSFERASE"/>
    <property type="match status" value="1"/>
</dbReference>
<reference evidence="5 6" key="1">
    <citation type="submission" date="2018-06" db="EMBL/GenBank/DDBJ databases">
        <title>Three novel Pseudomonas species isolated from symptomatic oak.</title>
        <authorList>
            <person name="Bueno-Gonzalez V."/>
            <person name="Brady C."/>
        </authorList>
    </citation>
    <scope>NUCLEOTIDE SEQUENCE [LARGE SCALE GENOMIC DNA]</scope>
    <source>
        <strain evidence="5 6">P6B</strain>
    </source>
</reference>
<keyword evidence="3" id="KW-0949">S-adenosyl-L-methionine</keyword>
<dbReference type="Gene3D" id="3.40.50.150">
    <property type="entry name" value="Vaccinia Virus protein VP39"/>
    <property type="match status" value="1"/>
</dbReference>
<organism evidence="5 6">
    <name type="scientific">Phytopseudomonas dryadis</name>
    <dbReference type="NCBI Taxonomy" id="2487520"/>
    <lineage>
        <taxon>Bacteria</taxon>
        <taxon>Pseudomonadati</taxon>
        <taxon>Pseudomonadota</taxon>
        <taxon>Gammaproteobacteria</taxon>
        <taxon>Pseudomonadales</taxon>
        <taxon>Pseudomonadaceae</taxon>
        <taxon>Phytopseudomonas</taxon>
    </lineage>
</organism>
<dbReference type="CDD" id="cd02440">
    <property type="entry name" value="AdoMet_MTases"/>
    <property type="match status" value="1"/>
</dbReference>
<gene>
    <name evidence="5" type="ORF">DNK44_21350</name>
</gene>
<keyword evidence="2 5" id="KW-0808">Transferase</keyword>
<protein>
    <submittedName>
        <fullName evidence="5">SAM-dependent methyltransferase</fullName>
    </submittedName>
</protein>
<evidence type="ECO:0000256" key="3">
    <source>
        <dbReference type="ARBA" id="ARBA00022691"/>
    </source>
</evidence>
<dbReference type="GO" id="GO:0032259">
    <property type="term" value="P:methylation"/>
    <property type="evidence" value="ECO:0007669"/>
    <property type="project" value="UniProtKB-KW"/>
</dbReference>
<proteinExistence type="predicted"/>
<evidence type="ECO:0000256" key="2">
    <source>
        <dbReference type="ARBA" id="ARBA00022679"/>
    </source>
</evidence>
<dbReference type="OrthoDB" id="116799at2"/>
<sequence>MSVADNYFDKLYKASQDPWSFRERWYEQRKRNLTLAALTRSHYGSIFEPGCATGELSAKLAERCSQLLCSDTSAIALELAQKRLANKSNVRFVQTRLPEQWPPGRFDLIVISELAYYLDSEDLATLIAKARGALAEGGSLLACHWRWPIEDCPLTGDQVHQALHEQLQLPRLLRHEDSDLLLELWSTDPTSVGQREGLTPRNAEGQSS</sequence>
<keyword evidence="1 5" id="KW-0489">Methyltransferase</keyword>
<dbReference type="PANTHER" id="PTHR43464:SF19">
    <property type="entry name" value="UBIQUINONE BIOSYNTHESIS O-METHYLTRANSFERASE, MITOCHONDRIAL"/>
    <property type="match status" value="1"/>
</dbReference>
<evidence type="ECO:0000313" key="5">
    <source>
        <dbReference type="EMBL" id="TBU87109.1"/>
    </source>
</evidence>
<evidence type="ECO:0000259" key="4">
    <source>
        <dbReference type="Pfam" id="PF13649"/>
    </source>
</evidence>
<evidence type="ECO:0000313" key="6">
    <source>
        <dbReference type="Proteomes" id="UP000293172"/>
    </source>
</evidence>
<evidence type="ECO:0000256" key="1">
    <source>
        <dbReference type="ARBA" id="ARBA00022603"/>
    </source>
</evidence>
<dbReference type="AlphaFoldDB" id="A0A4Q9QVS2"/>
<dbReference type="InterPro" id="IPR029063">
    <property type="entry name" value="SAM-dependent_MTases_sf"/>
</dbReference>
<feature type="domain" description="Methyltransferase" evidence="4">
    <location>
        <begin position="47"/>
        <end position="138"/>
    </location>
</feature>
<dbReference type="RefSeq" id="WP_131198979.1">
    <property type="nucleotide sequence ID" value="NZ_QJUL01000042.1"/>
</dbReference>
<dbReference type="EMBL" id="QJUL01000042">
    <property type="protein sequence ID" value="TBU87109.1"/>
    <property type="molecule type" value="Genomic_DNA"/>
</dbReference>
<dbReference type="Proteomes" id="UP000293172">
    <property type="component" value="Unassembled WGS sequence"/>
</dbReference>
<dbReference type="SUPFAM" id="SSF53335">
    <property type="entry name" value="S-adenosyl-L-methionine-dependent methyltransferases"/>
    <property type="match status" value="1"/>
</dbReference>
<accession>A0A4Q9QVS2</accession>
<dbReference type="Pfam" id="PF13649">
    <property type="entry name" value="Methyltransf_25"/>
    <property type="match status" value="1"/>
</dbReference>
<comment type="caution">
    <text evidence="5">The sequence shown here is derived from an EMBL/GenBank/DDBJ whole genome shotgun (WGS) entry which is preliminary data.</text>
</comment>